<dbReference type="EMBL" id="MTYJ01000135">
    <property type="protein sequence ID" value="OQV12850.1"/>
    <property type="molecule type" value="Genomic_DNA"/>
</dbReference>
<evidence type="ECO:0000256" key="5">
    <source>
        <dbReference type="ARBA" id="ARBA00023136"/>
    </source>
</evidence>
<organism evidence="10 11">
    <name type="scientific">Hypsibius exemplaris</name>
    <name type="common">Freshwater tardigrade</name>
    <dbReference type="NCBI Taxonomy" id="2072580"/>
    <lineage>
        <taxon>Eukaryota</taxon>
        <taxon>Metazoa</taxon>
        <taxon>Ecdysozoa</taxon>
        <taxon>Tardigrada</taxon>
        <taxon>Eutardigrada</taxon>
        <taxon>Parachela</taxon>
        <taxon>Hypsibioidea</taxon>
        <taxon>Hypsibiidae</taxon>
        <taxon>Hypsibius</taxon>
    </lineage>
</organism>
<evidence type="ECO:0000256" key="1">
    <source>
        <dbReference type="ARBA" id="ARBA00004141"/>
    </source>
</evidence>
<evidence type="ECO:0000256" key="4">
    <source>
        <dbReference type="ARBA" id="ARBA00023040"/>
    </source>
</evidence>
<accession>A0A1W0WCE4</accession>
<evidence type="ECO:0000256" key="2">
    <source>
        <dbReference type="ARBA" id="ARBA00022692"/>
    </source>
</evidence>
<feature type="transmembrane region" description="Helical" evidence="8">
    <location>
        <begin position="29"/>
        <end position="56"/>
    </location>
</feature>
<sequence length="368" mass="41531">MSVNNTTFFQFGNASTALPLLDPKYAGAWLAWLIVQLLICLFGTVANAVLILVTCLYRKIRESSSSPLIIHCTALDLYLSAVVSPLTTILAYLGPGQYLPPNFCRYSAIGFFIFYYIQVWAACCLAFQRLIATLFPLHYQKFVTTRALVIMFVFPWLLNLLINIFPTLRIGTESTEWRQVGGCTFVPHGHSTSIFHSFSLYLPSVLIGSFYVLILGRTVYVLRFRRDSRTGKNAPFAALLRRRLEISKTLFVSFLWMCLAMYPLTFALSFAPTVFGRNIYAHILIRLFFSSYSSLNPIFYFLTSKLYMEGLRYVFWPPGRRSQVAGANPRAPTLGDRGALQLSERMTYEGTGAAAESSVQQNKTSSDI</sequence>
<feature type="transmembrane region" description="Helical" evidence="8">
    <location>
        <begin position="68"/>
        <end position="94"/>
    </location>
</feature>
<dbReference type="GO" id="GO:0016020">
    <property type="term" value="C:membrane"/>
    <property type="evidence" value="ECO:0007669"/>
    <property type="project" value="UniProtKB-SubCell"/>
</dbReference>
<dbReference type="GO" id="GO:0004930">
    <property type="term" value="F:G protein-coupled receptor activity"/>
    <property type="evidence" value="ECO:0007669"/>
    <property type="project" value="UniProtKB-KW"/>
</dbReference>
<dbReference type="PROSITE" id="PS50262">
    <property type="entry name" value="G_PROTEIN_RECEP_F1_2"/>
    <property type="match status" value="1"/>
</dbReference>
<keyword evidence="6" id="KW-0675">Receptor</keyword>
<evidence type="ECO:0000256" key="3">
    <source>
        <dbReference type="ARBA" id="ARBA00022989"/>
    </source>
</evidence>
<proteinExistence type="predicted"/>
<dbReference type="InterPro" id="IPR000276">
    <property type="entry name" value="GPCR_Rhodpsn"/>
</dbReference>
<dbReference type="Gene3D" id="1.20.1070.10">
    <property type="entry name" value="Rhodopsin 7-helix transmembrane proteins"/>
    <property type="match status" value="1"/>
</dbReference>
<dbReference type="InterPro" id="IPR017452">
    <property type="entry name" value="GPCR_Rhodpsn_7TM"/>
</dbReference>
<feature type="transmembrane region" description="Helical" evidence="8">
    <location>
        <begin position="200"/>
        <end position="222"/>
    </location>
</feature>
<evidence type="ECO:0000259" key="9">
    <source>
        <dbReference type="PROSITE" id="PS50262"/>
    </source>
</evidence>
<feature type="transmembrane region" description="Helical" evidence="8">
    <location>
        <begin position="250"/>
        <end position="271"/>
    </location>
</feature>
<dbReference type="Proteomes" id="UP000192578">
    <property type="component" value="Unassembled WGS sequence"/>
</dbReference>
<dbReference type="Pfam" id="PF00001">
    <property type="entry name" value="7tm_1"/>
    <property type="match status" value="1"/>
</dbReference>
<dbReference type="PANTHER" id="PTHR24243">
    <property type="entry name" value="G-PROTEIN COUPLED RECEPTOR"/>
    <property type="match status" value="1"/>
</dbReference>
<protein>
    <recommendedName>
        <fullName evidence="9">G-protein coupled receptors family 1 profile domain-containing protein</fullName>
    </recommendedName>
</protein>
<evidence type="ECO:0000256" key="6">
    <source>
        <dbReference type="ARBA" id="ARBA00023170"/>
    </source>
</evidence>
<comment type="caution">
    <text evidence="10">The sequence shown here is derived from an EMBL/GenBank/DDBJ whole genome shotgun (WGS) entry which is preliminary data.</text>
</comment>
<feature type="transmembrane region" description="Helical" evidence="8">
    <location>
        <begin position="283"/>
        <end position="302"/>
    </location>
</feature>
<name>A0A1W0WCE4_HYPEX</name>
<feature type="transmembrane region" description="Helical" evidence="8">
    <location>
        <begin position="106"/>
        <end position="127"/>
    </location>
</feature>
<evidence type="ECO:0000256" key="8">
    <source>
        <dbReference type="SAM" id="Phobius"/>
    </source>
</evidence>
<keyword evidence="11" id="KW-1185">Reference proteome</keyword>
<keyword evidence="7" id="KW-0807">Transducer</keyword>
<evidence type="ECO:0000313" key="11">
    <source>
        <dbReference type="Proteomes" id="UP000192578"/>
    </source>
</evidence>
<dbReference type="AlphaFoldDB" id="A0A1W0WCE4"/>
<gene>
    <name evidence="10" type="ORF">BV898_12871</name>
</gene>
<evidence type="ECO:0000313" key="10">
    <source>
        <dbReference type="EMBL" id="OQV12850.1"/>
    </source>
</evidence>
<evidence type="ECO:0000256" key="7">
    <source>
        <dbReference type="ARBA" id="ARBA00023224"/>
    </source>
</evidence>
<feature type="transmembrane region" description="Helical" evidence="8">
    <location>
        <begin position="148"/>
        <end position="168"/>
    </location>
</feature>
<reference evidence="11" key="1">
    <citation type="submission" date="2017-01" db="EMBL/GenBank/DDBJ databases">
        <title>Comparative genomics of anhydrobiosis in the tardigrade Hypsibius dujardini.</title>
        <authorList>
            <person name="Yoshida Y."/>
            <person name="Koutsovoulos G."/>
            <person name="Laetsch D."/>
            <person name="Stevens L."/>
            <person name="Kumar S."/>
            <person name="Horikawa D."/>
            <person name="Ishino K."/>
            <person name="Komine S."/>
            <person name="Tomita M."/>
            <person name="Blaxter M."/>
            <person name="Arakawa K."/>
        </authorList>
    </citation>
    <scope>NUCLEOTIDE SEQUENCE [LARGE SCALE GENOMIC DNA]</scope>
    <source>
        <strain evidence="11">Z151</strain>
    </source>
</reference>
<comment type="subcellular location">
    <subcellularLocation>
        <location evidence="1">Membrane</location>
        <topology evidence="1">Multi-pass membrane protein</topology>
    </subcellularLocation>
</comment>
<dbReference type="PANTHER" id="PTHR24243:SF208">
    <property type="entry name" value="PYROKININ-1 RECEPTOR"/>
    <property type="match status" value="1"/>
</dbReference>
<dbReference type="SUPFAM" id="SSF81321">
    <property type="entry name" value="Family A G protein-coupled receptor-like"/>
    <property type="match status" value="1"/>
</dbReference>
<keyword evidence="4" id="KW-0297">G-protein coupled receptor</keyword>
<dbReference type="OrthoDB" id="9444602at2759"/>
<dbReference type="CDD" id="cd00637">
    <property type="entry name" value="7tm_classA_rhodopsin-like"/>
    <property type="match status" value="1"/>
</dbReference>
<keyword evidence="3 8" id="KW-1133">Transmembrane helix</keyword>
<feature type="domain" description="G-protein coupled receptors family 1 profile" evidence="9">
    <location>
        <begin position="46"/>
        <end position="300"/>
    </location>
</feature>
<keyword evidence="2 8" id="KW-0812">Transmembrane</keyword>
<keyword evidence="5 8" id="KW-0472">Membrane</keyword>